<evidence type="ECO:0000256" key="1">
    <source>
        <dbReference type="SAM" id="MobiDB-lite"/>
    </source>
</evidence>
<sequence>MHLQTTLSLALLASTTPVLANDIVSLFLPAVDPQPVVGEIIGVKDQVTSYVLYCAKGTPSESCGLPEDGYTMAQGPSTWRYQYTFEDYHESQGCKIGDKSSVTCVVSASQSDRVEKQSTVLVTDSMPYLPVTITATASGVGATTKGSPAQETATATPTGKDGAKATTTAATTKTSGGETAATDGASAAAASTSSDNAAVGAMVTGSAMQWVAGGAAMGVAWALV</sequence>
<feature type="chain" id="PRO_5042257256" evidence="2">
    <location>
        <begin position="21"/>
        <end position="224"/>
    </location>
</feature>
<dbReference type="Proteomes" id="UP001194746">
    <property type="component" value="Unassembled WGS sequence"/>
</dbReference>
<dbReference type="AlphaFoldDB" id="A0AAD4GZ23"/>
<dbReference type="PANTHER" id="PTHR40640:SF1">
    <property type="entry name" value="ANCHORED GLYCOPROTEIN, PUTATIVE (AFU_ORTHOLOGUE AFUA_8G04860)-RELATED"/>
    <property type="match status" value="1"/>
</dbReference>
<gene>
    <name evidence="3" type="ORF">FE257_007813</name>
</gene>
<evidence type="ECO:0000313" key="3">
    <source>
        <dbReference type="EMBL" id="KAF9894310.1"/>
    </source>
</evidence>
<comment type="caution">
    <text evidence="3">The sequence shown here is derived from an EMBL/GenBank/DDBJ whole genome shotgun (WGS) entry which is preliminary data.</text>
</comment>
<dbReference type="PANTHER" id="PTHR40640">
    <property type="entry name" value="ANCHORED GLYCOPROTEIN, PUTATIVE (AFU_ORTHOLOGUE AFUA_8G04860)-RELATED"/>
    <property type="match status" value="1"/>
</dbReference>
<name>A0AAD4GZ23_ASPNN</name>
<accession>A0AAD4GZ23</accession>
<keyword evidence="2" id="KW-0732">Signal</keyword>
<protein>
    <submittedName>
        <fullName evidence="3">Uncharacterized protein</fullName>
    </submittedName>
</protein>
<reference evidence="3" key="2">
    <citation type="submission" date="2020-02" db="EMBL/GenBank/DDBJ databases">
        <authorList>
            <person name="Gilchrist C.L.M."/>
            <person name="Chooi Y.-H."/>
        </authorList>
    </citation>
    <scope>NUCLEOTIDE SEQUENCE</scope>
    <source>
        <strain evidence="3">MST-FP2251</strain>
    </source>
</reference>
<feature type="region of interest" description="Disordered" evidence="1">
    <location>
        <begin position="139"/>
        <end position="181"/>
    </location>
</feature>
<feature type="signal peptide" evidence="2">
    <location>
        <begin position="1"/>
        <end position="20"/>
    </location>
</feature>
<dbReference type="EMBL" id="VCAU01000004">
    <property type="protein sequence ID" value="KAF9894310.1"/>
    <property type="molecule type" value="Genomic_DNA"/>
</dbReference>
<reference evidence="3" key="1">
    <citation type="journal article" date="2019" name="Beilstein J. Org. Chem.">
        <title>Nanangenines: drimane sesquiterpenoids as the dominant metabolite cohort of a novel Australian fungus, Aspergillus nanangensis.</title>
        <authorList>
            <person name="Lacey H.J."/>
            <person name="Gilchrist C.L.M."/>
            <person name="Crombie A."/>
            <person name="Kalaitzis J.A."/>
            <person name="Vuong D."/>
            <person name="Rutledge P.J."/>
            <person name="Turner P."/>
            <person name="Pitt J.I."/>
            <person name="Lacey E."/>
            <person name="Chooi Y.H."/>
            <person name="Piggott A.M."/>
        </authorList>
    </citation>
    <scope>NUCLEOTIDE SEQUENCE</scope>
    <source>
        <strain evidence="3">MST-FP2251</strain>
    </source>
</reference>
<keyword evidence="4" id="KW-1185">Reference proteome</keyword>
<feature type="compositionally biased region" description="Low complexity" evidence="1">
    <location>
        <begin position="152"/>
        <end position="181"/>
    </location>
</feature>
<proteinExistence type="predicted"/>
<evidence type="ECO:0000256" key="2">
    <source>
        <dbReference type="SAM" id="SignalP"/>
    </source>
</evidence>
<organism evidence="3 4">
    <name type="scientific">Aspergillus nanangensis</name>
    <dbReference type="NCBI Taxonomy" id="2582783"/>
    <lineage>
        <taxon>Eukaryota</taxon>
        <taxon>Fungi</taxon>
        <taxon>Dikarya</taxon>
        <taxon>Ascomycota</taxon>
        <taxon>Pezizomycotina</taxon>
        <taxon>Eurotiomycetes</taxon>
        <taxon>Eurotiomycetidae</taxon>
        <taxon>Eurotiales</taxon>
        <taxon>Aspergillaceae</taxon>
        <taxon>Aspergillus</taxon>
        <taxon>Aspergillus subgen. Circumdati</taxon>
    </lineage>
</organism>
<evidence type="ECO:0000313" key="4">
    <source>
        <dbReference type="Proteomes" id="UP001194746"/>
    </source>
</evidence>